<dbReference type="InterPro" id="IPR015422">
    <property type="entry name" value="PyrdxlP-dep_Trfase_small"/>
</dbReference>
<reference evidence="5" key="1">
    <citation type="journal article" date="2021" name="PeerJ">
        <title>Extensive microbial diversity within the chicken gut microbiome revealed by metagenomics and culture.</title>
        <authorList>
            <person name="Gilroy R."/>
            <person name="Ravi A."/>
            <person name="Getino M."/>
            <person name="Pursley I."/>
            <person name="Horton D.L."/>
            <person name="Alikhan N.F."/>
            <person name="Baker D."/>
            <person name="Gharbi K."/>
            <person name="Hall N."/>
            <person name="Watson M."/>
            <person name="Adriaenssens E.M."/>
            <person name="Foster-Nyarko E."/>
            <person name="Jarju S."/>
            <person name="Secka A."/>
            <person name="Antonio M."/>
            <person name="Oren A."/>
            <person name="Chaudhuri R.R."/>
            <person name="La Ragione R."/>
            <person name="Hildebrand F."/>
            <person name="Pallen M.J."/>
        </authorList>
    </citation>
    <scope>NUCLEOTIDE SEQUENCE</scope>
    <source>
        <strain evidence="5">ChiSjej2B20-11307</strain>
    </source>
</reference>
<keyword evidence="5" id="KW-0032">Aminotransferase</keyword>
<comment type="caution">
    <text evidence="5">The sequence shown here is derived from an EMBL/GenBank/DDBJ whole genome shotgun (WGS) entry which is preliminary data.</text>
</comment>
<dbReference type="Pfam" id="PF01212">
    <property type="entry name" value="Beta_elim_lyase"/>
    <property type="match status" value="1"/>
</dbReference>
<organism evidence="5 6">
    <name type="scientific">Candidatus Mediterraneibacter pullicola</name>
    <dbReference type="NCBI Taxonomy" id="2838682"/>
    <lineage>
        <taxon>Bacteria</taxon>
        <taxon>Bacillati</taxon>
        <taxon>Bacillota</taxon>
        <taxon>Clostridia</taxon>
        <taxon>Lachnospirales</taxon>
        <taxon>Lachnospiraceae</taxon>
        <taxon>Mediterraneibacter</taxon>
    </lineage>
</organism>
<comment type="cofactor">
    <cofactor evidence="1">
        <name>pyridoxal 5'-phosphate</name>
        <dbReference type="ChEBI" id="CHEBI:597326"/>
    </cofactor>
</comment>
<accession>A0A9D2H947</accession>
<dbReference type="GO" id="GO:0008483">
    <property type="term" value="F:transaminase activity"/>
    <property type="evidence" value="ECO:0007669"/>
    <property type="project" value="UniProtKB-KW"/>
</dbReference>
<dbReference type="InterPro" id="IPR015421">
    <property type="entry name" value="PyrdxlP-dep_Trfase_major"/>
</dbReference>
<evidence type="ECO:0000313" key="5">
    <source>
        <dbReference type="EMBL" id="HJA06109.1"/>
    </source>
</evidence>
<dbReference type="InterPro" id="IPR015424">
    <property type="entry name" value="PyrdxlP-dep_Trfase"/>
</dbReference>
<dbReference type="GO" id="GO:0006520">
    <property type="term" value="P:amino acid metabolic process"/>
    <property type="evidence" value="ECO:0007669"/>
    <property type="project" value="InterPro"/>
</dbReference>
<evidence type="ECO:0000256" key="2">
    <source>
        <dbReference type="ARBA" id="ARBA00006966"/>
    </source>
</evidence>
<dbReference type="AlphaFoldDB" id="A0A9D2H947"/>
<reference evidence="5" key="2">
    <citation type="submission" date="2021-04" db="EMBL/GenBank/DDBJ databases">
        <authorList>
            <person name="Gilroy R."/>
        </authorList>
    </citation>
    <scope>NUCLEOTIDE SEQUENCE</scope>
    <source>
        <strain evidence="5">ChiSjej2B20-11307</strain>
    </source>
</reference>
<comment type="similarity">
    <text evidence="2">Belongs to the threonine aldolase family.</text>
</comment>
<dbReference type="PANTHER" id="PTHR48097:SF5">
    <property type="entry name" value="LOW SPECIFICITY L-THREONINE ALDOLASE"/>
    <property type="match status" value="1"/>
</dbReference>
<dbReference type="PANTHER" id="PTHR48097">
    <property type="entry name" value="L-THREONINE ALDOLASE-RELATED"/>
    <property type="match status" value="1"/>
</dbReference>
<keyword evidence="3" id="KW-0663">Pyridoxal phosphate</keyword>
<evidence type="ECO:0000259" key="4">
    <source>
        <dbReference type="Pfam" id="PF01212"/>
    </source>
</evidence>
<evidence type="ECO:0000256" key="1">
    <source>
        <dbReference type="ARBA" id="ARBA00001933"/>
    </source>
</evidence>
<dbReference type="InterPro" id="IPR001597">
    <property type="entry name" value="ArAA_b-elim_lyase/Thr_aldolase"/>
</dbReference>
<gene>
    <name evidence="5" type="ORF">H9798_03025</name>
</gene>
<dbReference type="EMBL" id="DXAK01000012">
    <property type="protein sequence ID" value="HJA06109.1"/>
    <property type="molecule type" value="Genomic_DNA"/>
</dbReference>
<sequence length="341" mass="38374">MLFFDNDYSEGAHKKVLEHLVKTNMEQLPGYGEDHYCQSAKEKIRRACGCPEADIFFLVGGTQTNQIVISAMLKPYEGVIAAETGHISIHEAGAIEISGHKVLELAHKEGKLSAETLKSYLRTFYEDENCEHRVFPGMVYISHPTEYGTLYTKGELKELSAVCSEYHIPLYMDGARLGYGLAAEGTDVTLPDVAECCDVFYIGGTKAGALCGEAVVFPRGNMPLHFMTMVKQRGALLAKGRLLGVQFDALFTDDLYFEISRNALRTAKMLKKVFREKGYELYLESPTNQIFVVLENKKLKELEKEVKMSFWEKKDGCHTVVRFATSWATRMEDVYKLAVLL</sequence>
<evidence type="ECO:0000313" key="6">
    <source>
        <dbReference type="Proteomes" id="UP000824223"/>
    </source>
</evidence>
<dbReference type="Gene3D" id="3.40.640.10">
    <property type="entry name" value="Type I PLP-dependent aspartate aminotransferase-like (Major domain)"/>
    <property type="match status" value="1"/>
</dbReference>
<dbReference type="Proteomes" id="UP000824223">
    <property type="component" value="Unassembled WGS sequence"/>
</dbReference>
<name>A0A9D2H947_9FIRM</name>
<feature type="domain" description="Aromatic amino acid beta-eliminating lyase/threonine aldolase" evidence="4">
    <location>
        <begin position="30"/>
        <end position="242"/>
    </location>
</feature>
<protein>
    <submittedName>
        <fullName evidence="5">Aminotransferase class I/II-fold pyridoxal phosphate-dependent enzyme</fullName>
    </submittedName>
</protein>
<dbReference type="Gene3D" id="3.90.1150.10">
    <property type="entry name" value="Aspartate Aminotransferase, domain 1"/>
    <property type="match status" value="1"/>
</dbReference>
<proteinExistence type="inferred from homology"/>
<keyword evidence="5" id="KW-0808">Transferase</keyword>
<dbReference type="GO" id="GO:0016829">
    <property type="term" value="F:lyase activity"/>
    <property type="evidence" value="ECO:0007669"/>
    <property type="project" value="InterPro"/>
</dbReference>
<dbReference type="SUPFAM" id="SSF53383">
    <property type="entry name" value="PLP-dependent transferases"/>
    <property type="match status" value="1"/>
</dbReference>
<evidence type="ECO:0000256" key="3">
    <source>
        <dbReference type="ARBA" id="ARBA00022898"/>
    </source>
</evidence>